<dbReference type="EMBL" id="CP047418">
    <property type="protein sequence ID" value="QLL78307.1"/>
    <property type="molecule type" value="Genomic_DNA"/>
</dbReference>
<organism evidence="1 2">
    <name type="scientific">Ligilactobacillus saerimneri</name>
    <dbReference type="NCBI Taxonomy" id="228229"/>
    <lineage>
        <taxon>Bacteria</taxon>
        <taxon>Bacillati</taxon>
        <taxon>Bacillota</taxon>
        <taxon>Bacilli</taxon>
        <taxon>Lactobacillales</taxon>
        <taxon>Lactobacillaceae</taxon>
        <taxon>Ligilactobacillus</taxon>
    </lineage>
</organism>
<dbReference type="RefSeq" id="WP_180848561.1">
    <property type="nucleotide sequence ID" value="NZ_CP047418.1"/>
</dbReference>
<accession>A0A7H9ELZ1</accession>
<gene>
    <name evidence="1" type="ORF">GTO87_06710</name>
</gene>
<dbReference type="KEGG" id="lsw:GTO87_06710"/>
<sequence length="569" mass="65743">MKKSFNLVSEPWIRVLETTTNEETMVSLKELFANAQNYRQLAGDTRSQDLAILRFLLAILTTVYSRVDGNDQPYDGLELDNNFRVVNAEDFCEDFSEEDALETWHTLFAKGIFTPAVAHYLDIVADKFDFFGDQPFYQVTRENYNKLVEHKKAVNETSIKKRTGTVAVKQINRLISESNNSAAVFATKSKLSKNRLTLDELVRWIITYQSFTGVTDKTKTISKEKFSISPGWLYKLNPVYVVGDNLFETLLYNLVLFEDYELWSPIQKPVWEFENIEAYVSEIQKANVPDNIAQLYTIWSRILHIEWVDDEPIIFSAGLPMPNAINARIEPMTTWKRVDKKTNDIRPATRNLGQLGQAMWRNFGQYIRTTGSVNSPEIVNWLEGVTNGNHDKLITLATAVLISDGNATSQSPAAEFTDDFALNREVIFDKEMIKRWPERIENVIEVTQSVGKNYWILARQIADIRDLADGAEFANHIQARFYERLTVPFKEWLASLRVNDDRDLKQREWKRKLQQIVYISLAEDIESVATPRDFRGTPMQDNDRQEPVNIFTAIASFRMRLAKCFKEDE</sequence>
<evidence type="ECO:0000313" key="1">
    <source>
        <dbReference type="EMBL" id="QLL78307.1"/>
    </source>
</evidence>
<dbReference type="Pfam" id="PF09481">
    <property type="entry name" value="CRISPR_Cse1"/>
    <property type="match status" value="1"/>
</dbReference>
<dbReference type="InterPro" id="IPR013381">
    <property type="entry name" value="CRISPR-assoc_prot_Cse1"/>
</dbReference>
<reference evidence="1 2" key="1">
    <citation type="submission" date="2020-01" db="EMBL/GenBank/DDBJ databases">
        <title>Complete and circular genome sequences of six lactobacillus isolates from horses.</title>
        <authorList>
            <person name="Hassan H.M."/>
        </authorList>
    </citation>
    <scope>NUCLEOTIDE SEQUENCE [LARGE SCALE GENOMIC DNA]</scope>
    <source>
        <strain evidence="1 2">1A</strain>
    </source>
</reference>
<dbReference type="AlphaFoldDB" id="A0A7H9ELZ1"/>
<dbReference type="Gene3D" id="1.10.132.100">
    <property type="match status" value="1"/>
</dbReference>
<dbReference type="Proteomes" id="UP000510886">
    <property type="component" value="Chromosome"/>
</dbReference>
<protein>
    <submittedName>
        <fullName evidence="1">Type I-E CRISPR-associated protein Cse1/CasA</fullName>
    </submittedName>
</protein>
<proteinExistence type="predicted"/>
<evidence type="ECO:0000313" key="2">
    <source>
        <dbReference type="Proteomes" id="UP000510886"/>
    </source>
</evidence>
<name>A0A7H9ELZ1_9LACO</name>